<reference evidence="1 2" key="1">
    <citation type="submission" date="2015-07" db="EMBL/GenBank/DDBJ databases">
        <title>The genome of Melipona quadrifasciata.</title>
        <authorList>
            <person name="Pan H."/>
            <person name="Kapheim K."/>
        </authorList>
    </citation>
    <scope>NUCLEOTIDE SEQUENCE [LARGE SCALE GENOMIC DNA]</scope>
    <source>
        <strain evidence="1">0111107301</strain>
        <tissue evidence="1">Whole body</tissue>
    </source>
</reference>
<organism evidence="1 2">
    <name type="scientific">Melipona quadrifasciata</name>
    <dbReference type="NCBI Taxonomy" id="166423"/>
    <lineage>
        <taxon>Eukaryota</taxon>
        <taxon>Metazoa</taxon>
        <taxon>Ecdysozoa</taxon>
        <taxon>Arthropoda</taxon>
        <taxon>Hexapoda</taxon>
        <taxon>Insecta</taxon>
        <taxon>Pterygota</taxon>
        <taxon>Neoptera</taxon>
        <taxon>Endopterygota</taxon>
        <taxon>Hymenoptera</taxon>
        <taxon>Apocrita</taxon>
        <taxon>Aculeata</taxon>
        <taxon>Apoidea</taxon>
        <taxon>Anthophila</taxon>
        <taxon>Apidae</taxon>
        <taxon>Melipona</taxon>
    </lineage>
</organism>
<sequence>MFSVANQNVGKLLELRIFAKELHGSLEVKKEILVAMIISSKRKQLRKLLSVENIKLENQQLVVQNIVVRNERLLESHVQNIDSSHVNTSRKSFELAYNNDDRSICSFRKRTQMLQEITSVKTNLYRNNALVEIIIFLSVFRCDFFRWNVITRRLKNNGEDNIEDMQKIADNNATQTLSALHKIAEYRQLIVITPTVQKQKKYSPLHHQTKSRHATARANIWSFEPDALSVWLLPGVTLLAITTIQALFGSVTPVTGRPRIHHAMQ</sequence>
<gene>
    <name evidence="1" type="ORF">WN51_12521</name>
</gene>
<dbReference type="EMBL" id="KQ435755">
    <property type="protein sequence ID" value="KOX76034.1"/>
    <property type="molecule type" value="Genomic_DNA"/>
</dbReference>
<protein>
    <submittedName>
        <fullName evidence="1">Uncharacterized protein</fullName>
    </submittedName>
</protein>
<proteinExistence type="predicted"/>
<dbReference type="Proteomes" id="UP000053105">
    <property type="component" value="Unassembled WGS sequence"/>
</dbReference>
<evidence type="ECO:0000313" key="1">
    <source>
        <dbReference type="EMBL" id="KOX76034.1"/>
    </source>
</evidence>
<name>A0A0N0BHC1_9HYME</name>
<dbReference type="AlphaFoldDB" id="A0A0N0BHC1"/>
<accession>A0A0N0BHC1</accession>
<evidence type="ECO:0000313" key="2">
    <source>
        <dbReference type="Proteomes" id="UP000053105"/>
    </source>
</evidence>
<keyword evidence="2" id="KW-1185">Reference proteome</keyword>